<keyword evidence="1" id="KW-1185">Reference proteome</keyword>
<protein>
    <submittedName>
        <fullName evidence="2">MHD1 domain-containing protein</fullName>
    </submittedName>
</protein>
<organism evidence="1 2">
    <name type="scientific">Ditylenchus dipsaci</name>
    <dbReference type="NCBI Taxonomy" id="166011"/>
    <lineage>
        <taxon>Eukaryota</taxon>
        <taxon>Metazoa</taxon>
        <taxon>Ecdysozoa</taxon>
        <taxon>Nematoda</taxon>
        <taxon>Chromadorea</taxon>
        <taxon>Rhabditida</taxon>
        <taxon>Tylenchina</taxon>
        <taxon>Tylenchomorpha</taxon>
        <taxon>Sphaerularioidea</taxon>
        <taxon>Anguinidae</taxon>
        <taxon>Anguininae</taxon>
        <taxon>Ditylenchus</taxon>
    </lineage>
</organism>
<dbReference type="Proteomes" id="UP000887574">
    <property type="component" value="Unplaced"/>
</dbReference>
<proteinExistence type="predicted"/>
<evidence type="ECO:0000313" key="1">
    <source>
        <dbReference type="Proteomes" id="UP000887574"/>
    </source>
</evidence>
<dbReference type="AlphaFoldDB" id="A0A915D8B3"/>
<sequence>MISTLVFKVGELRKRVASKFHKDKSTSLQCDSQDCPSIYHSANGTQRFLESIADVPEPSLSQVFEQHVELTEDSDHQRISYSSHAAEICRLVDIELSLATLPASKYSKQETKTLILDELEAKNLTDMHFKSDKPLLSHIIDQLMYSNKVDSLLPHFYNLNGTEKSVEEMVNAEIPMLDGDEFSEHSTKIARAFCRAMVKWRKSKTLCKIADLWCDAEQKEMGDQRQVLNKFDEVCDAIYALLISNLKSLMNEAGFRHQQFVNSLNDDQVEQSTQWLTKFISFLLCVKPLNQTITTQQFWIETELRSSLHRFEQWLGQEMLHRNYVKDQARSLHLALHLDSKDQQRLTDERLKQLSLGQTAKCLADMKKGLITRLFC</sequence>
<evidence type="ECO:0000313" key="2">
    <source>
        <dbReference type="WBParaSite" id="jg16513"/>
    </source>
</evidence>
<name>A0A915D8B3_9BILA</name>
<dbReference type="WBParaSite" id="jg16513">
    <property type="protein sequence ID" value="jg16513"/>
    <property type="gene ID" value="jg16513"/>
</dbReference>
<reference evidence="2" key="1">
    <citation type="submission" date="2022-11" db="UniProtKB">
        <authorList>
            <consortium name="WormBaseParasite"/>
        </authorList>
    </citation>
    <scope>IDENTIFICATION</scope>
</reference>
<accession>A0A915D8B3</accession>